<evidence type="ECO:0000313" key="2">
    <source>
        <dbReference type="EMBL" id="KCW62293.1"/>
    </source>
</evidence>
<feature type="compositionally biased region" description="Basic residues" evidence="1">
    <location>
        <begin position="41"/>
        <end position="50"/>
    </location>
</feature>
<accession>A0A059B837</accession>
<protein>
    <submittedName>
        <fullName evidence="2">Uncharacterized protein</fullName>
    </submittedName>
</protein>
<name>A0A059B837_EUCGR</name>
<dbReference type="InParanoid" id="A0A059B837"/>
<dbReference type="AlphaFoldDB" id="A0A059B837"/>
<feature type="compositionally biased region" description="Basic and acidic residues" evidence="1">
    <location>
        <begin position="1"/>
        <end position="12"/>
    </location>
</feature>
<organism evidence="2">
    <name type="scientific">Eucalyptus grandis</name>
    <name type="common">Flooded gum</name>
    <dbReference type="NCBI Taxonomy" id="71139"/>
    <lineage>
        <taxon>Eukaryota</taxon>
        <taxon>Viridiplantae</taxon>
        <taxon>Streptophyta</taxon>
        <taxon>Embryophyta</taxon>
        <taxon>Tracheophyta</taxon>
        <taxon>Spermatophyta</taxon>
        <taxon>Magnoliopsida</taxon>
        <taxon>eudicotyledons</taxon>
        <taxon>Gunneridae</taxon>
        <taxon>Pentapetalae</taxon>
        <taxon>rosids</taxon>
        <taxon>malvids</taxon>
        <taxon>Myrtales</taxon>
        <taxon>Myrtaceae</taxon>
        <taxon>Myrtoideae</taxon>
        <taxon>Eucalypteae</taxon>
        <taxon>Eucalyptus</taxon>
    </lineage>
</organism>
<reference evidence="2" key="1">
    <citation type="submission" date="2013-07" db="EMBL/GenBank/DDBJ databases">
        <title>The genome of Eucalyptus grandis.</title>
        <authorList>
            <person name="Schmutz J."/>
            <person name="Hayes R."/>
            <person name="Myburg A."/>
            <person name="Tuskan G."/>
            <person name="Grattapaglia D."/>
            <person name="Rokhsar D.S."/>
        </authorList>
    </citation>
    <scope>NUCLEOTIDE SEQUENCE</scope>
    <source>
        <tissue evidence="2">Leaf extractions</tissue>
    </source>
</reference>
<proteinExistence type="predicted"/>
<evidence type="ECO:0000256" key="1">
    <source>
        <dbReference type="SAM" id="MobiDB-lite"/>
    </source>
</evidence>
<feature type="compositionally biased region" description="Basic and acidic residues" evidence="1">
    <location>
        <begin position="67"/>
        <end position="80"/>
    </location>
</feature>
<feature type="region of interest" description="Disordered" evidence="1">
    <location>
        <begin position="67"/>
        <end position="97"/>
    </location>
</feature>
<dbReference type="EMBL" id="KK198760">
    <property type="protein sequence ID" value="KCW62293.1"/>
    <property type="molecule type" value="Genomic_DNA"/>
</dbReference>
<sequence>MRNESQDIDSNHTRYVPKSTDAIQPRRAKCLENQPKSNRNTPRRKRKKPAPLKLLTLSHRIAIKRMEETIKRGRKEEHTSMSKSAPPNKKGTEIRLE</sequence>
<feature type="region of interest" description="Disordered" evidence="1">
    <location>
        <begin position="1"/>
        <end position="52"/>
    </location>
</feature>
<dbReference type="Gramene" id="KCW62293">
    <property type="protein sequence ID" value="KCW62293"/>
    <property type="gene ID" value="EUGRSUZ_H04949"/>
</dbReference>
<gene>
    <name evidence="2" type="ORF">EUGRSUZ_H04949</name>
</gene>